<gene>
    <name evidence="3" type="ORF">DdX_10087</name>
</gene>
<evidence type="ECO:0000256" key="2">
    <source>
        <dbReference type="SAM" id="MobiDB-lite"/>
    </source>
</evidence>
<dbReference type="Pfam" id="PF13561">
    <property type="entry name" value="adh_short_C2"/>
    <property type="match status" value="1"/>
</dbReference>
<evidence type="ECO:0000313" key="3">
    <source>
        <dbReference type="EMBL" id="KAI1711625.1"/>
    </source>
</evidence>
<dbReference type="PROSITE" id="PS00061">
    <property type="entry name" value="ADH_SHORT"/>
    <property type="match status" value="1"/>
</dbReference>
<feature type="region of interest" description="Disordered" evidence="2">
    <location>
        <begin position="1"/>
        <end position="41"/>
    </location>
</feature>
<dbReference type="AlphaFoldDB" id="A0AAD4N0R6"/>
<protein>
    <submittedName>
        <fullName evidence="3">Enoyl-(Acyl carrier protein) reductase domain-containing protein</fullName>
    </submittedName>
</protein>
<dbReference type="PRINTS" id="PR00081">
    <property type="entry name" value="GDHRDH"/>
</dbReference>
<name>A0AAD4N0R6_9BILA</name>
<comment type="caution">
    <text evidence="3">The sequence shown here is derived from an EMBL/GenBank/DDBJ whole genome shotgun (WGS) entry which is preliminary data.</text>
</comment>
<dbReference type="EMBL" id="JAKKPZ010000021">
    <property type="protein sequence ID" value="KAI1711625.1"/>
    <property type="molecule type" value="Genomic_DNA"/>
</dbReference>
<evidence type="ECO:0000313" key="4">
    <source>
        <dbReference type="Proteomes" id="UP001201812"/>
    </source>
</evidence>
<dbReference type="InterPro" id="IPR020904">
    <property type="entry name" value="Sc_DH/Rdtase_CS"/>
</dbReference>
<evidence type="ECO:0000256" key="1">
    <source>
        <dbReference type="ARBA" id="ARBA00023002"/>
    </source>
</evidence>
<dbReference type="PRINTS" id="PR00080">
    <property type="entry name" value="SDRFAMILY"/>
</dbReference>
<keyword evidence="1" id="KW-0560">Oxidoreductase</keyword>
<dbReference type="GO" id="GO:0016491">
    <property type="term" value="F:oxidoreductase activity"/>
    <property type="evidence" value="ECO:0007669"/>
    <property type="project" value="UniProtKB-KW"/>
</dbReference>
<proteinExistence type="predicted"/>
<dbReference type="Gene3D" id="3.40.50.720">
    <property type="entry name" value="NAD(P)-binding Rossmann-like Domain"/>
    <property type="match status" value="1"/>
</dbReference>
<accession>A0AAD4N0R6</accession>
<dbReference type="InterPro" id="IPR002347">
    <property type="entry name" value="SDR_fam"/>
</dbReference>
<reference evidence="3" key="1">
    <citation type="submission" date="2022-01" db="EMBL/GenBank/DDBJ databases">
        <title>Genome Sequence Resource for Two Populations of Ditylenchus destructor, the Migratory Endoparasitic Phytonematode.</title>
        <authorList>
            <person name="Zhang H."/>
            <person name="Lin R."/>
            <person name="Xie B."/>
        </authorList>
    </citation>
    <scope>NUCLEOTIDE SEQUENCE</scope>
    <source>
        <strain evidence="3">BazhouSP</strain>
    </source>
</reference>
<dbReference type="Proteomes" id="UP001201812">
    <property type="component" value="Unassembled WGS sequence"/>
</dbReference>
<dbReference type="PANTHER" id="PTHR44115:SF2">
    <property type="entry name" value="NAD(P)-BINDING PROTEIN"/>
    <property type="match status" value="1"/>
</dbReference>
<sequence length="317" mass="33912">MRKRSGSRSKAGNSEPSTKPNGASSENGSRSTKAVNGEKGDRSMPFAFADKVVIITGSSSGIGQDAAVLFAEHGASVVIHGQSEERIKKTEQLLSDAGIPPSKSLTILGSLENDSTLSEIIEKTVAKFGKVDILVNNAGIMGNPALGQSGMDSIENFDYVFRVNLRSVVHLTQLAIPYLEKTKGNVVNVGSIGSQRANYDIMYYVMAKAALDHFTKCAAVLYAPKEIRVNSVLPGATDTNFLSRHGIPEDVIKAGTKIYAEKFIPMGRMGRPREVASVIKFLASPEASYVTGAIWIVDGANCIMAPSLKEANMDLKK</sequence>
<organism evidence="3 4">
    <name type="scientific">Ditylenchus destructor</name>
    <dbReference type="NCBI Taxonomy" id="166010"/>
    <lineage>
        <taxon>Eukaryota</taxon>
        <taxon>Metazoa</taxon>
        <taxon>Ecdysozoa</taxon>
        <taxon>Nematoda</taxon>
        <taxon>Chromadorea</taxon>
        <taxon>Rhabditida</taxon>
        <taxon>Tylenchina</taxon>
        <taxon>Tylenchomorpha</taxon>
        <taxon>Sphaerularioidea</taxon>
        <taxon>Anguinidae</taxon>
        <taxon>Anguininae</taxon>
        <taxon>Ditylenchus</taxon>
    </lineage>
</organism>
<dbReference type="SUPFAM" id="SSF51735">
    <property type="entry name" value="NAD(P)-binding Rossmann-fold domains"/>
    <property type="match status" value="1"/>
</dbReference>
<dbReference type="PANTHER" id="PTHR44115">
    <property type="entry name" value="PROTEIN CBG09704"/>
    <property type="match status" value="1"/>
</dbReference>
<dbReference type="InterPro" id="IPR036291">
    <property type="entry name" value="NAD(P)-bd_dom_sf"/>
</dbReference>
<dbReference type="FunFam" id="3.40.50.720:FF:000084">
    <property type="entry name" value="Short-chain dehydrogenase reductase"/>
    <property type="match status" value="1"/>
</dbReference>
<keyword evidence="4" id="KW-1185">Reference proteome</keyword>
<feature type="compositionally biased region" description="Polar residues" evidence="2">
    <location>
        <begin position="8"/>
        <end position="34"/>
    </location>
</feature>